<feature type="compositionally biased region" description="Basic and acidic residues" evidence="1">
    <location>
        <begin position="173"/>
        <end position="184"/>
    </location>
</feature>
<name>A0A9W7WFM8_TRIRA</name>
<feature type="region of interest" description="Disordered" evidence="1">
    <location>
        <begin position="77"/>
        <end position="96"/>
    </location>
</feature>
<feature type="region of interest" description="Disordered" evidence="1">
    <location>
        <begin position="113"/>
        <end position="132"/>
    </location>
</feature>
<evidence type="ECO:0000313" key="3">
    <source>
        <dbReference type="Proteomes" id="UP001059041"/>
    </source>
</evidence>
<feature type="non-terminal residue" evidence="2">
    <location>
        <position position="1"/>
    </location>
</feature>
<feature type="non-terminal residue" evidence="2">
    <location>
        <position position="215"/>
    </location>
</feature>
<dbReference type="Proteomes" id="UP001059041">
    <property type="component" value="Linkage Group LG17"/>
</dbReference>
<feature type="compositionally biased region" description="Basic and acidic residues" evidence="1">
    <location>
        <begin position="83"/>
        <end position="96"/>
    </location>
</feature>
<comment type="caution">
    <text evidence="2">The sequence shown here is derived from an EMBL/GenBank/DDBJ whole genome shotgun (WGS) entry which is preliminary data.</text>
</comment>
<keyword evidence="3" id="KW-1185">Reference proteome</keyword>
<evidence type="ECO:0000256" key="1">
    <source>
        <dbReference type="SAM" id="MobiDB-lite"/>
    </source>
</evidence>
<feature type="compositionally biased region" description="Basic and acidic residues" evidence="1">
    <location>
        <begin position="116"/>
        <end position="132"/>
    </location>
</feature>
<feature type="region of interest" description="Disordered" evidence="1">
    <location>
        <begin position="167"/>
        <end position="215"/>
    </location>
</feature>
<dbReference type="AlphaFoldDB" id="A0A9W7WFM8"/>
<evidence type="ECO:0000313" key="2">
    <source>
        <dbReference type="EMBL" id="KAI7797434.1"/>
    </source>
</evidence>
<organism evidence="2 3">
    <name type="scientific">Triplophysa rosa</name>
    <name type="common">Cave loach</name>
    <dbReference type="NCBI Taxonomy" id="992332"/>
    <lineage>
        <taxon>Eukaryota</taxon>
        <taxon>Metazoa</taxon>
        <taxon>Chordata</taxon>
        <taxon>Craniata</taxon>
        <taxon>Vertebrata</taxon>
        <taxon>Euteleostomi</taxon>
        <taxon>Actinopterygii</taxon>
        <taxon>Neopterygii</taxon>
        <taxon>Teleostei</taxon>
        <taxon>Ostariophysi</taxon>
        <taxon>Cypriniformes</taxon>
        <taxon>Nemacheilidae</taxon>
        <taxon>Triplophysa</taxon>
    </lineage>
</organism>
<proteinExistence type="predicted"/>
<protein>
    <submittedName>
        <fullName evidence="2">Claudin-5</fullName>
    </submittedName>
</protein>
<gene>
    <name evidence="2" type="ORF">IRJ41_005268</name>
</gene>
<reference evidence="2" key="1">
    <citation type="submission" date="2021-02" db="EMBL/GenBank/DDBJ databases">
        <title>Comparative genomics reveals that relaxation of natural selection precedes convergent phenotypic evolution of cavefish.</title>
        <authorList>
            <person name="Peng Z."/>
        </authorList>
    </citation>
    <scope>NUCLEOTIDE SEQUENCE</scope>
    <source>
        <tissue evidence="2">Muscle</tissue>
    </source>
</reference>
<accession>A0A9W7WFM8</accession>
<sequence>SNIIPLVIVPVRRCSFAGRIFHRVPGVSRSRTRAAEHAASDQQHRGGRPADVERRADLSFLGGRHLRIVEVGDDVVGHPAQGHQHEDGTDDVDRPSDVHHARLHAIRLDAVGTLRSGDHHHQPDYAHHGRDDRERAGGLEVVVESEHRVVHLALHLAGALHGARHPQAVPDGLGHHDVGLDEGGHLPGGQPASGHFQKRAENAQGQTKDLQCRGG</sequence>
<dbReference type="EMBL" id="JAFHDT010000017">
    <property type="protein sequence ID" value="KAI7797434.1"/>
    <property type="molecule type" value="Genomic_DNA"/>
</dbReference>